<name>B5D2V7_PHOPM</name>
<gene>
    <name evidence="8" type="ORF">BACPLE_03347</name>
</gene>
<dbReference type="GO" id="GO:0009279">
    <property type="term" value="C:cell outer membrane"/>
    <property type="evidence" value="ECO:0007669"/>
    <property type="project" value="UniProtKB-SubCell"/>
</dbReference>
<evidence type="ECO:0000256" key="5">
    <source>
        <dbReference type="ARBA" id="ARBA00023139"/>
    </source>
</evidence>
<proteinExistence type="inferred from homology"/>
<dbReference type="OrthoDB" id="1024471at2"/>
<reference evidence="8 9" key="2">
    <citation type="submission" date="2008-08" db="EMBL/GenBank/DDBJ databases">
        <authorList>
            <person name="Fulton L."/>
            <person name="Clifton S."/>
            <person name="Fulton B."/>
            <person name="Xu J."/>
            <person name="Minx P."/>
            <person name="Pepin K.H."/>
            <person name="Johnson M."/>
            <person name="Thiruvilangam P."/>
            <person name="Bhonagiri V."/>
            <person name="Nash W.E."/>
            <person name="Mardis E.R."/>
            <person name="Wilson R.K."/>
        </authorList>
    </citation>
    <scope>NUCLEOTIDE SEQUENCE [LARGE SCALE GENOMIC DNA]</scope>
    <source>
        <strain evidence="9">DSM 17135 / JCM 12973 / M2</strain>
    </source>
</reference>
<comment type="caution">
    <text evidence="8">The sequence shown here is derived from an EMBL/GenBank/DDBJ whole genome shotgun (WGS) entry which is preliminary data.</text>
</comment>
<sequence>MKKIVFGVLALSVATVSCVKDDCVLNEEKEGLVTPRLESRLADNESPLSGILEAYPCNAGTSIFCGNYVNDKLSTFYGFYHIQDGSIYGDNNREISLPVGQYNMVYWGTPQYEEPIHTTPAIREPGLSIGSDLSNLYFELRQNSSDTTYIPVFDLVYGRQNVNIGEEDLQANMRRAVAGLKVIVKTANNGVISSNVESIKVHIGGIAEKLNLYTAEPENKEKTVAFDLVRSVDNTEMSNAMIMLFPSTNNPLLQLFITLKDGTVHRLARNLSSTLDANTRLTLNVVIGNIFSGGGTGNFTIENWNEATETIEFPVVD</sequence>
<organism evidence="8 9">
    <name type="scientific">Phocaeicola plebeius (strain DSM 17135 / JCM 12973 / CCUG 54634 / M2)</name>
    <name type="common">Bacteroides plebeius</name>
    <dbReference type="NCBI Taxonomy" id="484018"/>
    <lineage>
        <taxon>Bacteria</taxon>
        <taxon>Pseudomonadati</taxon>
        <taxon>Bacteroidota</taxon>
        <taxon>Bacteroidia</taxon>
        <taxon>Bacteroidales</taxon>
        <taxon>Bacteroidaceae</taxon>
        <taxon>Phocaeicola</taxon>
    </lineage>
</organism>
<dbReference type="EMBL" id="ABQC02000024">
    <property type="protein sequence ID" value="EDY93907.1"/>
    <property type="molecule type" value="Genomic_DNA"/>
</dbReference>
<dbReference type="PROSITE" id="PS51257">
    <property type="entry name" value="PROKAR_LIPOPROTEIN"/>
    <property type="match status" value="1"/>
</dbReference>
<keyword evidence="6" id="KW-0998">Cell outer membrane</keyword>
<evidence type="ECO:0000256" key="4">
    <source>
        <dbReference type="ARBA" id="ARBA00023136"/>
    </source>
</evidence>
<evidence type="ECO:0000256" key="2">
    <source>
        <dbReference type="ARBA" id="ARBA00007248"/>
    </source>
</evidence>
<reference evidence="8 9" key="1">
    <citation type="submission" date="2008-08" db="EMBL/GenBank/DDBJ databases">
        <title>Draft genome sequence of Bacteroides plebeius (DSM 17135).</title>
        <authorList>
            <person name="Sudarsanam P."/>
            <person name="Ley R."/>
            <person name="Guruge J."/>
            <person name="Turnbaugh P.J."/>
            <person name="Mahowald M."/>
            <person name="Liep D."/>
            <person name="Gordon J."/>
        </authorList>
    </citation>
    <scope>NUCLEOTIDE SEQUENCE [LARGE SCALE GENOMIC DNA]</scope>
    <source>
        <strain evidence="9">DSM 17135 / JCM 12973 / M2</strain>
    </source>
</reference>
<dbReference type="Gene3D" id="2.60.40.2630">
    <property type="match status" value="1"/>
</dbReference>
<dbReference type="Pfam" id="PF08842">
    <property type="entry name" value="Mfa2"/>
    <property type="match status" value="1"/>
</dbReference>
<dbReference type="eggNOG" id="ENOG502Z8N9">
    <property type="taxonomic scope" value="Bacteria"/>
</dbReference>
<evidence type="ECO:0000256" key="6">
    <source>
        <dbReference type="ARBA" id="ARBA00023237"/>
    </source>
</evidence>
<accession>B5D2V7</accession>
<protein>
    <recommendedName>
        <fullName evidence="10">FimB/Mfa2 family fimbrial subunit</fullName>
    </recommendedName>
</protein>
<evidence type="ECO:0008006" key="10">
    <source>
        <dbReference type="Google" id="ProtNLM"/>
    </source>
</evidence>
<evidence type="ECO:0000313" key="9">
    <source>
        <dbReference type="Proteomes" id="UP000003452"/>
    </source>
</evidence>
<evidence type="ECO:0000313" key="8">
    <source>
        <dbReference type="EMBL" id="EDY93907.1"/>
    </source>
</evidence>
<evidence type="ECO:0000256" key="3">
    <source>
        <dbReference type="ARBA" id="ARBA00022729"/>
    </source>
</evidence>
<dbReference type="GeneID" id="43186042"/>
<dbReference type="AlphaFoldDB" id="B5D2V7"/>
<keyword evidence="3" id="KW-0732">Signal</keyword>
<dbReference type="Proteomes" id="UP000003452">
    <property type="component" value="Unassembled WGS sequence"/>
</dbReference>
<dbReference type="RefSeq" id="WP_007563661.1">
    <property type="nucleotide sequence ID" value="NZ_CAXSQN010000015.1"/>
</dbReference>
<evidence type="ECO:0000256" key="1">
    <source>
        <dbReference type="ARBA" id="ARBA00004442"/>
    </source>
</evidence>
<evidence type="ECO:0000256" key="7">
    <source>
        <dbReference type="ARBA" id="ARBA00023288"/>
    </source>
</evidence>
<dbReference type="InterPro" id="IPR014941">
    <property type="entry name" value="FimB/Mfa2/Mfa3"/>
</dbReference>
<keyword evidence="5" id="KW-0564">Palmitate</keyword>
<dbReference type="HOGENOM" id="CLU_075487_0_0_10"/>
<keyword evidence="4" id="KW-0472">Membrane</keyword>
<comment type="subcellular location">
    <subcellularLocation>
        <location evidence="1">Cell outer membrane</location>
    </subcellularLocation>
</comment>
<keyword evidence="7" id="KW-0449">Lipoprotein</keyword>
<comment type="similarity">
    <text evidence="2">Belongs to the bacteroidetes fimbrillin superfamily. FimB/Mfa2 family.</text>
</comment>